<evidence type="ECO:0000256" key="2">
    <source>
        <dbReference type="ARBA" id="ARBA00022857"/>
    </source>
</evidence>
<protein>
    <recommendedName>
        <fullName evidence="7">NAD(P)-binding protein</fullName>
    </recommendedName>
</protein>
<sequence length="261" mass="28549">MNKIYDVETSNLNFSTNSNKGIGKAIAEILLKTPSSKVVIVARSQAPLESFQKQHGSDRVAFVAGDITDPATSKIAVETAISKFGQLNAVIANAGVLDPIGPIENTSVDQWKQLYDINVFSVVELIKHSLPHLKKTNGKVIGVSSIAAFTAFNGWYAYGSSKAALNHLMYSLASEEKEIQAIAVAPGVVDTEMQNDIREKFGKDMKEEALQQFVDLHKNEKLVSPEEPGTVYANLALKGWSEDLNGKYLDFDDALLKDYQL</sequence>
<gene>
    <name evidence="5" type="ORF">CAWG_00949</name>
</gene>
<organism evidence="5 6">
    <name type="scientific">Candida albicans (strain WO-1)</name>
    <name type="common">Yeast</name>
    <dbReference type="NCBI Taxonomy" id="294748"/>
    <lineage>
        <taxon>Eukaryota</taxon>
        <taxon>Fungi</taxon>
        <taxon>Dikarya</taxon>
        <taxon>Ascomycota</taxon>
        <taxon>Saccharomycotina</taxon>
        <taxon>Pichiomycetes</taxon>
        <taxon>Debaryomycetaceae</taxon>
        <taxon>Candida/Lodderomyces clade</taxon>
        <taxon>Candida</taxon>
    </lineage>
</organism>
<dbReference type="Proteomes" id="UP000001429">
    <property type="component" value="Chromosome 1"/>
</dbReference>
<dbReference type="OMA" id="SAYPRWG"/>
<dbReference type="InterPro" id="IPR002347">
    <property type="entry name" value="SDR_fam"/>
</dbReference>
<dbReference type="PRINTS" id="PR00080">
    <property type="entry name" value="SDRFAMILY"/>
</dbReference>
<dbReference type="AlphaFoldDB" id="C4YEJ2"/>
<dbReference type="Gene3D" id="3.40.50.720">
    <property type="entry name" value="NAD(P)-binding Rossmann-like Domain"/>
    <property type="match status" value="1"/>
</dbReference>
<dbReference type="InterPro" id="IPR020904">
    <property type="entry name" value="Sc_DH/Rdtase_CS"/>
</dbReference>
<dbReference type="FunFam" id="3.40.50.720:FF:000281">
    <property type="entry name" value="Uncharacterized oxidoreductase YIR035C"/>
    <property type="match status" value="1"/>
</dbReference>
<dbReference type="EMBL" id="CH672346">
    <property type="protein sequence ID" value="EEQ42728.1"/>
    <property type="molecule type" value="Genomic_DNA"/>
</dbReference>
<dbReference type="GO" id="GO:0050664">
    <property type="term" value="F:oxidoreductase activity, acting on NAD(P)H, oxygen as acceptor"/>
    <property type="evidence" value="ECO:0007669"/>
    <property type="project" value="TreeGrafter"/>
</dbReference>
<comment type="similarity">
    <text evidence="1 4">Belongs to the short-chain dehydrogenases/reductases (SDR) family.</text>
</comment>
<dbReference type="InterPro" id="IPR036291">
    <property type="entry name" value="NAD(P)-bd_dom_sf"/>
</dbReference>
<evidence type="ECO:0000256" key="4">
    <source>
        <dbReference type="RuleBase" id="RU000363"/>
    </source>
</evidence>
<dbReference type="PaxDb" id="5476-C4YEJ2"/>
<dbReference type="PANTHER" id="PTHR43008">
    <property type="entry name" value="BENZIL REDUCTASE"/>
    <property type="match status" value="1"/>
</dbReference>
<evidence type="ECO:0000313" key="6">
    <source>
        <dbReference type="Proteomes" id="UP000001429"/>
    </source>
</evidence>
<evidence type="ECO:0008006" key="7">
    <source>
        <dbReference type="Google" id="ProtNLM"/>
    </source>
</evidence>
<name>C4YEJ2_CANAW</name>
<accession>C4YEJ2</accession>
<dbReference type="Pfam" id="PF00106">
    <property type="entry name" value="adh_short"/>
    <property type="match status" value="1"/>
</dbReference>
<keyword evidence="3" id="KW-0560">Oxidoreductase</keyword>
<keyword evidence="2" id="KW-0521">NADP</keyword>
<dbReference type="OrthoDB" id="153074at2759"/>
<dbReference type="PANTHER" id="PTHR43008:SF8">
    <property type="entry name" value="BENZIL REDUCTASE ((S)-BENZOIN FORMING) IRC24"/>
    <property type="match status" value="1"/>
</dbReference>
<dbReference type="PROSITE" id="PS00061">
    <property type="entry name" value="ADH_SHORT"/>
    <property type="match status" value="1"/>
</dbReference>
<dbReference type="CDD" id="cd05367">
    <property type="entry name" value="SPR-like_SDR_c"/>
    <property type="match status" value="1"/>
</dbReference>
<proteinExistence type="inferred from homology"/>
<evidence type="ECO:0000313" key="5">
    <source>
        <dbReference type="EMBL" id="EEQ42728.1"/>
    </source>
</evidence>
<dbReference type="SUPFAM" id="SSF51735">
    <property type="entry name" value="NAD(P)-binding Rossmann-fold domains"/>
    <property type="match status" value="1"/>
</dbReference>
<dbReference type="PRINTS" id="PR00081">
    <property type="entry name" value="GDHRDH"/>
</dbReference>
<reference evidence="5 6" key="1">
    <citation type="journal article" date="2009" name="Nature">
        <title>Evolution of pathogenicity and sexual reproduction in eight Candida genomes.</title>
        <authorList>
            <person name="Butler G."/>
            <person name="Rasmussen M.D."/>
            <person name="Lin M.F."/>
            <person name="Santos M.A."/>
            <person name="Sakthikumar S."/>
            <person name="Munro C.A."/>
            <person name="Rheinbay E."/>
            <person name="Grabherr M."/>
            <person name="Forche A."/>
            <person name="Reedy J.L."/>
            <person name="Agrafioti I."/>
            <person name="Arnaud M.B."/>
            <person name="Bates S."/>
            <person name="Brown A.J."/>
            <person name="Brunke S."/>
            <person name="Costanzo M.C."/>
            <person name="Fitzpatrick D.A."/>
            <person name="de Groot P.W."/>
            <person name="Harris D."/>
            <person name="Hoyer L.L."/>
            <person name="Hube B."/>
            <person name="Klis F.M."/>
            <person name="Kodira C."/>
            <person name="Lennard N."/>
            <person name="Logue M.E."/>
            <person name="Martin R."/>
            <person name="Neiman A.M."/>
            <person name="Nikolaou E."/>
            <person name="Quail M.A."/>
            <person name="Quinn J."/>
            <person name="Santos M.C."/>
            <person name="Schmitzberger F.F."/>
            <person name="Sherlock G."/>
            <person name="Shah P."/>
            <person name="Silverstein K.A."/>
            <person name="Skrzypek M.S."/>
            <person name="Soll D."/>
            <person name="Staggs R."/>
            <person name="Stansfield I."/>
            <person name="Stumpf M.P."/>
            <person name="Sudbery P.E."/>
            <person name="Srikantha T."/>
            <person name="Zeng Q."/>
            <person name="Berman J."/>
            <person name="Berriman M."/>
            <person name="Heitman J."/>
            <person name="Gow N.A."/>
            <person name="Lorenz M.C."/>
            <person name="Birren B.W."/>
            <person name="Kellis M."/>
            <person name="Cuomo C.A."/>
        </authorList>
    </citation>
    <scope>NUCLEOTIDE SEQUENCE [LARGE SCALE GENOMIC DNA]</scope>
    <source>
        <strain evidence="5 6">WO-1</strain>
    </source>
</reference>
<evidence type="ECO:0000256" key="3">
    <source>
        <dbReference type="ARBA" id="ARBA00023002"/>
    </source>
</evidence>
<evidence type="ECO:0000256" key="1">
    <source>
        <dbReference type="ARBA" id="ARBA00006484"/>
    </source>
</evidence>
<keyword evidence="6" id="KW-1185">Reference proteome</keyword>
<dbReference type="HOGENOM" id="CLU_010194_2_11_1"/>
<dbReference type="VEuPathDB" id="FungiDB:CAWG_00949"/>